<evidence type="ECO:0000313" key="1">
    <source>
        <dbReference type="EMBL" id="EAZ01262.1"/>
    </source>
</evidence>
<sequence length="92" mass="9524">MAVADGGGDKGIVTLTITHPKLIGGDVVVPVGSVDLGEQESMQAPVVKTGLVMDSDTGVSMGPEIFTEGEVLEEEEDVIEVVLEEDEVQKAG</sequence>
<keyword evidence="2" id="KW-1185">Reference proteome</keyword>
<dbReference type="EMBL" id="CM000131">
    <property type="protein sequence ID" value="EAZ01262.1"/>
    <property type="molecule type" value="Genomic_DNA"/>
</dbReference>
<proteinExistence type="predicted"/>
<evidence type="ECO:0000313" key="2">
    <source>
        <dbReference type="Proteomes" id="UP000007015"/>
    </source>
</evidence>
<accession>A2YDV1</accession>
<dbReference type="Gramene" id="BGIOSGA023061-TA">
    <property type="protein sequence ID" value="BGIOSGA023061-PA"/>
    <property type="gene ID" value="BGIOSGA023061"/>
</dbReference>
<reference evidence="1 2" key="1">
    <citation type="journal article" date="2005" name="PLoS Biol.">
        <title>The genomes of Oryza sativa: a history of duplications.</title>
        <authorList>
            <person name="Yu J."/>
            <person name="Wang J."/>
            <person name="Lin W."/>
            <person name="Li S."/>
            <person name="Li H."/>
            <person name="Zhou J."/>
            <person name="Ni P."/>
            <person name="Dong W."/>
            <person name="Hu S."/>
            <person name="Zeng C."/>
            <person name="Zhang J."/>
            <person name="Zhang Y."/>
            <person name="Li R."/>
            <person name="Xu Z."/>
            <person name="Li S."/>
            <person name="Li X."/>
            <person name="Zheng H."/>
            <person name="Cong L."/>
            <person name="Lin L."/>
            <person name="Yin J."/>
            <person name="Geng J."/>
            <person name="Li G."/>
            <person name="Shi J."/>
            <person name="Liu J."/>
            <person name="Lv H."/>
            <person name="Li J."/>
            <person name="Wang J."/>
            <person name="Deng Y."/>
            <person name="Ran L."/>
            <person name="Shi X."/>
            <person name="Wang X."/>
            <person name="Wu Q."/>
            <person name="Li C."/>
            <person name="Ren X."/>
            <person name="Wang J."/>
            <person name="Wang X."/>
            <person name="Li D."/>
            <person name="Liu D."/>
            <person name="Zhang X."/>
            <person name="Ji Z."/>
            <person name="Zhao W."/>
            <person name="Sun Y."/>
            <person name="Zhang Z."/>
            <person name="Bao J."/>
            <person name="Han Y."/>
            <person name="Dong L."/>
            <person name="Ji J."/>
            <person name="Chen P."/>
            <person name="Wu S."/>
            <person name="Liu J."/>
            <person name="Xiao Y."/>
            <person name="Bu D."/>
            <person name="Tan J."/>
            <person name="Yang L."/>
            <person name="Ye C."/>
            <person name="Zhang J."/>
            <person name="Xu J."/>
            <person name="Zhou Y."/>
            <person name="Yu Y."/>
            <person name="Zhang B."/>
            <person name="Zhuang S."/>
            <person name="Wei H."/>
            <person name="Liu B."/>
            <person name="Lei M."/>
            <person name="Yu H."/>
            <person name="Li Y."/>
            <person name="Xu H."/>
            <person name="Wei S."/>
            <person name="He X."/>
            <person name="Fang L."/>
            <person name="Zhang Z."/>
            <person name="Zhang Y."/>
            <person name="Huang X."/>
            <person name="Su Z."/>
            <person name="Tong W."/>
            <person name="Li J."/>
            <person name="Tong Z."/>
            <person name="Li S."/>
            <person name="Ye J."/>
            <person name="Wang L."/>
            <person name="Fang L."/>
            <person name="Lei T."/>
            <person name="Chen C."/>
            <person name="Chen H."/>
            <person name="Xu Z."/>
            <person name="Li H."/>
            <person name="Huang H."/>
            <person name="Zhang F."/>
            <person name="Xu H."/>
            <person name="Li N."/>
            <person name="Zhao C."/>
            <person name="Li S."/>
            <person name="Dong L."/>
            <person name="Huang Y."/>
            <person name="Li L."/>
            <person name="Xi Y."/>
            <person name="Qi Q."/>
            <person name="Li W."/>
            <person name="Zhang B."/>
            <person name="Hu W."/>
            <person name="Zhang Y."/>
            <person name="Tian X."/>
            <person name="Jiao Y."/>
            <person name="Liang X."/>
            <person name="Jin J."/>
            <person name="Gao L."/>
            <person name="Zheng W."/>
            <person name="Hao B."/>
            <person name="Liu S."/>
            <person name="Wang W."/>
            <person name="Yuan L."/>
            <person name="Cao M."/>
            <person name="McDermott J."/>
            <person name="Samudrala R."/>
            <person name="Wang J."/>
            <person name="Wong G.K."/>
            <person name="Yang H."/>
        </authorList>
    </citation>
    <scope>NUCLEOTIDE SEQUENCE [LARGE SCALE GENOMIC DNA]</scope>
    <source>
        <strain evidence="2">cv. 93-11</strain>
    </source>
</reference>
<organism evidence="1 2">
    <name type="scientific">Oryza sativa subsp. indica</name>
    <name type="common">Rice</name>
    <dbReference type="NCBI Taxonomy" id="39946"/>
    <lineage>
        <taxon>Eukaryota</taxon>
        <taxon>Viridiplantae</taxon>
        <taxon>Streptophyta</taxon>
        <taxon>Embryophyta</taxon>
        <taxon>Tracheophyta</taxon>
        <taxon>Spermatophyta</taxon>
        <taxon>Magnoliopsida</taxon>
        <taxon>Liliopsida</taxon>
        <taxon>Poales</taxon>
        <taxon>Poaceae</taxon>
        <taxon>BOP clade</taxon>
        <taxon>Oryzoideae</taxon>
        <taxon>Oryzeae</taxon>
        <taxon>Oryzinae</taxon>
        <taxon>Oryza</taxon>
        <taxon>Oryza sativa</taxon>
    </lineage>
</organism>
<gene>
    <name evidence="1" type="ORF">OsI_23287</name>
</gene>
<dbReference type="Proteomes" id="UP000007015">
    <property type="component" value="Chromosome 6"/>
</dbReference>
<name>A2YDV1_ORYSI</name>
<dbReference type="AlphaFoldDB" id="A2YDV1"/>
<protein>
    <submittedName>
        <fullName evidence="1">Uncharacterized protein</fullName>
    </submittedName>
</protein>
<dbReference type="HOGENOM" id="CLU_2417172_0_0_1"/>